<gene>
    <name evidence="1" type="ORF">FNT36_14350</name>
</gene>
<proteinExistence type="predicted"/>
<reference evidence="1 2" key="1">
    <citation type="submission" date="2019-07" db="EMBL/GenBank/DDBJ databases">
        <title>Hymenobacter sp. straun FUR1 Genome sequencing and assembly.</title>
        <authorList>
            <person name="Chhetri G."/>
        </authorList>
    </citation>
    <scope>NUCLEOTIDE SEQUENCE [LARGE SCALE GENOMIC DNA]</scope>
    <source>
        <strain evidence="1 2">Fur1</strain>
    </source>
</reference>
<evidence type="ECO:0008006" key="3">
    <source>
        <dbReference type="Google" id="ProtNLM"/>
    </source>
</evidence>
<sequence length="198" mass="22542">MKKLYLVALLLSGLGVIVACERGKNTQLTSQAQRPLAYQLSKVTHSPNVLLTTAQYEGVLLYDSASPVGEAHRGLILRALTPAEVGEAELILTRCTQQEEVRWYWRGWQGQPHADTTQHHSKEAIHVLSYYHRQYRGFSTASGQRVVWINAFLQDDSLPYDWKTRDVYVEDGGKAYFNIYINLDTKQCFNFFRNSIGG</sequence>
<accession>A0A558BVU1</accession>
<organism evidence="1 2">
    <name type="scientific">Hymenobacter setariae</name>
    <dbReference type="NCBI Taxonomy" id="2594794"/>
    <lineage>
        <taxon>Bacteria</taxon>
        <taxon>Pseudomonadati</taxon>
        <taxon>Bacteroidota</taxon>
        <taxon>Cytophagia</taxon>
        <taxon>Cytophagales</taxon>
        <taxon>Hymenobacteraceae</taxon>
        <taxon>Hymenobacter</taxon>
    </lineage>
</organism>
<dbReference type="OrthoDB" id="5959063at2"/>
<comment type="caution">
    <text evidence="1">The sequence shown here is derived from an EMBL/GenBank/DDBJ whole genome shotgun (WGS) entry which is preliminary data.</text>
</comment>
<evidence type="ECO:0000313" key="1">
    <source>
        <dbReference type="EMBL" id="TVT40646.1"/>
    </source>
</evidence>
<dbReference type="EMBL" id="VMRJ01000003">
    <property type="protein sequence ID" value="TVT40646.1"/>
    <property type="molecule type" value="Genomic_DNA"/>
</dbReference>
<name>A0A558BVU1_9BACT</name>
<dbReference type="AlphaFoldDB" id="A0A558BVU1"/>
<evidence type="ECO:0000313" key="2">
    <source>
        <dbReference type="Proteomes" id="UP000317624"/>
    </source>
</evidence>
<protein>
    <recommendedName>
        <fullName evidence="3">Lipoprotein</fullName>
    </recommendedName>
</protein>
<dbReference type="PROSITE" id="PS51257">
    <property type="entry name" value="PROKAR_LIPOPROTEIN"/>
    <property type="match status" value="1"/>
</dbReference>
<dbReference type="RefSeq" id="WP_144848915.1">
    <property type="nucleotide sequence ID" value="NZ_VMRJ01000003.1"/>
</dbReference>
<keyword evidence="2" id="KW-1185">Reference proteome</keyword>
<dbReference type="Proteomes" id="UP000317624">
    <property type="component" value="Unassembled WGS sequence"/>
</dbReference>